<feature type="domain" description="Protein kinase" evidence="10">
    <location>
        <begin position="15"/>
        <end position="272"/>
    </location>
</feature>
<accession>A0A1X1R670</accession>
<keyword evidence="9" id="KW-0812">Transmembrane</keyword>
<dbReference type="PROSITE" id="PS00107">
    <property type="entry name" value="PROTEIN_KINASE_ATP"/>
    <property type="match status" value="1"/>
</dbReference>
<dbReference type="Pfam" id="PF00069">
    <property type="entry name" value="Pkinase"/>
    <property type="match status" value="1"/>
</dbReference>
<dbReference type="InterPro" id="IPR008266">
    <property type="entry name" value="Tyr_kinase_AS"/>
</dbReference>
<feature type="region of interest" description="Disordered" evidence="8">
    <location>
        <begin position="509"/>
        <end position="544"/>
    </location>
</feature>
<dbReference type="GO" id="GO:0005524">
    <property type="term" value="F:ATP binding"/>
    <property type="evidence" value="ECO:0007669"/>
    <property type="project" value="UniProtKB-UniRule"/>
</dbReference>
<dbReference type="PROSITE" id="PS00109">
    <property type="entry name" value="PROTEIN_KINASE_TYR"/>
    <property type="match status" value="1"/>
</dbReference>
<dbReference type="Proteomes" id="UP000193990">
    <property type="component" value="Unassembled WGS sequence"/>
</dbReference>
<evidence type="ECO:0000256" key="2">
    <source>
        <dbReference type="ARBA" id="ARBA00022527"/>
    </source>
</evidence>
<organism evidence="11 12">
    <name type="scientific">Mycobacterium bohemicum</name>
    <dbReference type="NCBI Taxonomy" id="56425"/>
    <lineage>
        <taxon>Bacteria</taxon>
        <taxon>Bacillati</taxon>
        <taxon>Actinomycetota</taxon>
        <taxon>Actinomycetes</taxon>
        <taxon>Mycobacteriales</taxon>
        <taxon>Mycobacteriaceae</taxon>
        <taxon>Mycobacterium</taxon>
    </lineage>
</organism>
<dbReference type="InterPro" id="IPR000719">
    <property type="entry name" value="Prot_kinase_dom"/>
</dbReference>
<dbReference type="Gene3D" id="1.10.510.10">
    <property type="entry name" value="Transferase(Phosphotransferase) domain 1"/>
    <property type="match status" value="1"/>
</dbReference>
<evidence type="ECO:0000256" key="9">
    <source>
        <dbReference type="SAM" id="Phobius"/>
    </source>
</evidence>
<keyword evidence="4 7" id="KW-0547">Nucleotide-binding</keyword>
<dbReference type="STRING" id="56425.AWB93_10535"/>
<proteinExistence type="predicted"/>
<dbReference type="PANTHER" id="PTHR43289">
    <property type="entry name" value="MITOGEN-ACTIVATED PROTEIN KINASE KINASE KINASE 20-RELATED"/>
    <property type="match status" value="1"/>
</dbReference>
<dbReference type="GO" id="GO:0004713">
    <property type="term" value="F:protein tyrosine kinase activity"/>
    <property type="evidence" value="ECO:0007669"/>
    <property type="project" value="InterPro"/>
</dbReference>
<keyword evidence="2" id="KW-0723">Serine/threonine-protein kinase</keyword>
<dbReference type="GO" id="GO:0004674">
    <property type="term" value="F:protein serine/threonine kinase activity"/>
    <property type="evidence" value="ECO:0007669"/>
    <property type="project" value="UniProtKB-KW"/>
</dbReference>
<evidence type="ECO:0000256" key="1">
    <source>
        <dbReference type="ARBA" id="ARBA00012513"/>
    </source>
</evidence>
<feature type="binding site" evidence="7">
    <location>
        <position position="44"/>
    </location>
    <ligand>
        <name>ATP</name>
        <dbReference type="ChEBI" id="CHEBI:30616"/>
    </ligand>
</feature>
<dbReference type="InterPro" id="IPR011009">
    <property type="entry name" value="Kinase-like_dom_sf"/>
</dbReference>
<reference evidence="11 12" key="1">
    <citation type="submission" date="2016-01" db="EMBL/GenBank/DDBJ databases">
        <title>The new phylogeny of the genus Mycobacterium.</title>
        <authorList>
            <person name="Tarcisio F."/>
            <person name="Conor M."/>
            <person name="Antonella G."/>
            <person name="Elisabetta G."/>
            <person name="Giulia F.S."/>
            <person name="Sara T."/>
            <person name="Anna F."/>
            <person name="Clotilde B."/>
            <person name="Roberto B."/>
            <person name="Veronica D.S."/>
            <person name="Fabio R."/>
            <person name="Monica P."/>
            <person name="Olivier J."/>
            <person name="Enrico T."/>
            <person name="Nicola S."/>
        </authorList>
    </citation>
    <scope>NUCLEOTIDE SEQUENCE [LARGE SCALE GENOMIC DNA]</scope>
    <source>
        <strain evidence="11 12">DSM 44277</strain>
    </source>
</reference>
<keyword evidence="9" id="KW-1133">Transmembrane helix</keyword>
<feature type="region of interest" description="Disordered" evidence="8">
    <location>
        <begin position="363"/>
        <end position="391"/>
    </location>
</feature>
<dbReference type="CDD" id="cd14014">
    <property type="entry name" value="STKc_PknB_like"/>
    <property type="match status" value="1"/>
</dbReference>
<dbReference type="InterPro" id="IPR020635">
    <property type="entry name" value="Tyr_kinase_cat_dom"/>
</dbReference>
<comment type="caution">
    <text evidence="11">The sequence shown here is derived from an EMBL/GenBank/DDBJ whole genome shotgun (WGS) entry which is preliminary data.</text>
</comment>
<evidence type="ECO:0000313" key="11">
    <source>
        <dbReference type="EMBL" id="ORV00240.1"/>
    </source>
</evidence>
<dbReference type="SMART" id="SM00219">
    <property type="entry name" value="TyrKc"/>
    <property type="match status" value="1"/>
</dbReference>
<gene>
    <name evidence="11" type="ORF">AWB93_10535</name>
</gene>
<dbReference type="EC" id="2.7.11.1" evidence="1"/>
<evidence type="ECO:0000256" key="8">
    <source>
        <dbReference type="SAM" id="MobiDB-lite"/>
    </source>
</evidence>
<keyword evidence="9" id="KW-0472">Membrane</keyword>
<dbReference type="PROSITE" id="PS50011">
    <property type="entry name" value="PROTEIN_KINASE_DOM"/>
    <property type="match status" value="1"/>
</dbReference>
<evidence type="ECO:0000256" key="3">
    <source>
        <dbReference type="ARBA" id="ARBA00022679"/>
    </source>
</evidence>
<keyword evidence="12" id="KW-1185">Reference proteome</keyword>
<dbReference type="InterPro" id="IPR017441">
    <property type="entry name" value="Protein_kinase_ATP_BS"/>
</dbReference>
<dbReference type="SUPFAM" id="SSF56112">
    <property type="entry name" value="Protein kinase-like (PK-like)"/>
    <property type="match status" value="1"/>
</dbReference>
<sequence>MALEALASGATFAGYVIARRLGSGATGDVYLVQDPRSARWRALKVLSPAMSADAEFIRRFQAETPVAATLRHAHIVAVDERGEFHGRLYVAMEYVDGINAAQLMADWFPAVAPAGEVLAIVAAVAGALDYAHERWMLHRDVRPTNILLTGRGEGEQRILLSDFGIARRPPGHTGYAAPEALTGAEVDGRADQYALAAVAFDLLTGAPPPAQQPPRLSDQRPELAYLDGVFARALAARPADRFTTCRAFADAANERAGVAIATRAPQAPRPAVVAEYRAHARKAPAAVGSAVRNPVAPIRAPRSVPGPVARQVSAAAGRPAPHRVATVPRKPSPRRVVLAVAAAVVVSGLIAAGVLVGRTTGVGRAPVASPVPSSRVAAPAPVPTLAPAAPEPLDGTYRLQVERSKQTFNYTADPRPPDVNSWWVFHSSCVAASCTATATSLDGGEHAGASGRQLVMRFRDGRWQSQPDEVQVACVGPDGLTQSQATTVVLSLGPQARGELVGEETVTVQTNECGQRSAVERTPAVLRRSGDAPPDAPTEGPHAR</sequence>
<dbReference type="PANTHER" id="PTHR43289:SF6">
    <property type="entry name" value="SERINE_THREONINE-PROTEIN KINASE NEKL-3"/>
    <property type="match status" value="1"/>
</dbReference>
<keyword evidence="5" id="KW-0418">Kinase</keyword>
<dbReference type="RefSeq" id="WP_085180761.1">
    <property type="nucleotide sequence ID" value="NZ_JACKSV010000074.1"/>
</dbReference>
<protein>
    <recommendedName>
        <fullName evidence="1">non-specific serine/threonine protein kinase</fullName>
        <ecNumber evidence="1">2.7.11.1</ecNumber>
    </recommendedName>
</protein>
<dbReference type="EMBL" id="LQOK01000025">
    <property type="protein sequence ID" value="ORV00240.1"/>
    <property type="molecule type" value="Genomic_DNA"/>
</dbReference>
<name>A0A1X1R670_MYCBE</name>
<keyword evidence="3" id="KW-0808">Transferase</keyword>
<evidence type="ECO:0000256" key="4">
    <source>
        <dbReference type="ARBA" id="ARBA00022741"/>
    </source>
</evidence>
<evidence type="ECO:0000256" key="5">
    <source>
        <dbReference type="ARBA" id="ARBA00022777"/>
    </source>
</evidence>
<evidence type="ECO:0000259" key="10">
    <source>
        <dbReference type="PROSITE" id="PS50011"/>
    </source>
</evidence>
<evidence type="ECO:0000313" key="12">
    <source>
        <dbReference type="Proteomes" id="UP000193990"/>
    </source>
</evidence>
<evidence type="ECO:0000256" key="6">
    <source>
        <dbReference type="ARBA" id="ARBA00022840"/>
    </source>
</evidence>
<dbReference type="AlphaFoldDB" id="A0A1X1R670"/>
<keyword evidence="6 7" id="KW-0067">ATP-binding</keyword>
<dbReference type="Gene3D" id="3.30.200.20">
    <property type="entry name" value="Phosphorylase Kinase, domain 1"/>
    <property type="match status" value="1"/>
</dbReference>
<feature type="transmembrane region" description="Helical" evidence="9">
    <location>
        <begin position="336"/>
        <end position="356"/>
    </location>
</feature>
<evidence type="ECO:0000256" key="7">
    <source>
        <dbReference type="PROSITE-ProRule" id="PRU10141"/>
    </source>
</evidence>